<evidence type="ECO:0000256" key="5">
    <source>
        <dbReference type="SAM" id="Phobius"/>
    </source>
</evidence>
<keyword evidence="2 5" id="KW-0812">Transmembrane</keyword>
<dbReference type="InterPro" id="IPR000068">
    <property type="entry name" value="GPCR_3_Ca_sens_rcpt-rel"/>
</dbReference>
<dbReference type="GO" id="GO:0004930">
    <property type="term" value="F:G protein-coupled receptor activity"/>
    <property type="evidence" value="ECO:0007669"/>
    <property type="project" value="InterPro"/>
</dbReference>
<comment type="subcellular location">
    <subcellularLocation>
        <location evidence="1">Membrane</location>
    </subcellularLocation>
</comment>
<evidence type="ECO:0000256" key="1">
    <source>
        <dbReference type="ARBA" id="ARBA00004370"/>
    </source>
</evidence>
<gene>
    <name evidence="7" type="ORF">BSTOLATCC_MIC57900</name>
</gene>
<organism evidence="7 8">
    <name type="scientific">Blepharisma stoltei</name>
    <dbReference type="NCBI Taxonomy" id="1481888"/>
    <lineage>
        <taxon>Eukaryota</taxon>
        <taxon>Sar</taxon>
        <taxon>Alveolata</taxon>
        <taxon>Ciliophora</taxon>
        <taxon>Postciliodesmatophora</taxon>
        <taxon>Heterotrichea</taxon>
        <taxon>Heterotrichida</taxon>
        <taxon>Blepharismidae</taxon>
        <taxon>Blepharisma</taxon>
    </lineage>
</organism>
<dbReference type="Gene3D" id="3.40.50.2300">
    <property type="match status" value="2"/>
</dbReference>
<feature type="domain" description="Receptor ligand binding region" evidence="6">
    <location>
        <begin position="450"/>
        <end position="708"/>
    </location>
</feature>
<evidence type="ECO:0000259" key="6">
    <source>
        <dbReference type="Pfam" id="PF01094"/>
    </source>
</evidence>
<keyword evidence="4 5" id="KW-0472">Membrane</keyword>
<dbReference type="InterPro" id="IPR023298">
    <property type="entry name" value="ATPase_P-typ_TM_dom_sf"/>
</dbReference>
<feature type="transmembrane region" description="Helical" evidence="5">
    <location>
        <begin position="919"/>
        <end position="940"/>
    </location>
</feature>
<dbReference type="GO" id="GO:0005886">
    <property type="term" value="C:plasma membrane"/>
    <property type="evidence" value="ECO:0007669"/>
    <property type="project" value="TreeGrafter"/>
</dbReference>
<dbReference type="SUPFAM" id="SSF81665">
    <property type="entry name" value="Calcium ATPase, transmembrane domain M"/>
    <property type="match status" value="1"/>
</dbReference>
<protein>
    <recommendedName>
        <fullName evidence="6">Receptor ligand binding region domain-containing protein</fullName>
    </recommendedName>
</protein>
<evidence type="ECO:0000256" key="2">
    <source>
        <dbReference type="ARBA" id="ARBA00022692"/>
    </source>
</evidence>
<evidence type="ECO:0000256" key="3">
    <source>
        <dbReference type="ARBA" id="ARBA00022989"/>
    </source>
</evidence>
<feature type="transmembrane region" description="Helical" evidence="5">
    <location>
        <begin position="824"/>
        <end position="842"/>
    </location>
</feature>
<feature type="transmembrane region" description="Helical" evidence="5">
    <location>
        <begin position="1033"/>
        <end position="1050"/>
    </location>
</feature>
<feature type="transmembrane region" description="Helical" evidence="5">
    <location>
        <begin position="1062"/>
        <end position="1082"/>
    </location>
</feature>
<comment type="caution">
    <text evidence="7">The sequence shown here is derived from an EMBL/GenBank/DDBJ whole genome shotgun (WGS) entry which is preliminary data.</text>
</comment>
<evidence type="ECO:0000313" key="7">
    <source>
        <dbReference type="EMBL" id="CAG9333080.1"/>
    </source>
</evidence>
<feature type="transmembrane region" description="Helical" evidence="5">
    <location>
        <begin position="969"/>
        <end position="989"/>
    </location>
</feature>
<keyword evidence="8" id="KW-1185">Reference proteome</keyword>
<dbReference type="InterPro" id="IPR028082">
    <property type="entry name" value="Peripla_BP_I"/>
</dbReference>
<dbReference type="SUPFAM" id="SSF53822">
    <property type="entry name" value="Periplasmic binding protein-like I"/>
    <property type="match status" value="1"/>
</dbReference>
<feature type="transmembrane region" description="Helical" evidence="5">
    <location>
        <begin position="1009"/>
        <end position="1027"/>
    </location>
</feature>
<dbReference type="PANTHER" id="PTHR24061">
    <property type="entry name" value="CALCIUM-SENSING RECEPTOR-RELATED"/>
    <property type="match status" value="1"/>
</dbReference>
<dbReference type="InterPro" id="IPR001828">
    <property type="entry name" value="ANF_lig-bd_rcpt"/>
</dbReference>
<name>A0AAU9K0J9_9CILI</name>
<dbReference type="PANTHER" id="PTHR24061:SF422">
    <property type="entry name" value="G-PROTEIN COUPLED RECEPTORS FAMILY 3 PROFILE DOMAIN-CONTAINING PROTEIN"/>
    <property type="match status" value="1"/>
</dbReference>
<sequence>MMLIIYFGLFQLAYSLGDIMIYVLYSSQTNSNFVSDAKNNLYNTINQNEQFFDIQLIEVDLNQNLADNLDAKENFMILDATFDIFWNKMIYEYSENNNIVNLKMNFDASYVGEWQFFLHNSPDQHKEIAELVIKFFGWTNLAIISNNFPINVKMASNIEKRLKNQVSQKIILPDSINKERISNLITKIIKPDGIQMFFILEEGDNFQYLIENLKDEKVYKKGAGVLAGSSSIWAAKEDGLIIYVEKGLETAESYTEYEILAIKHFTDIILEFKSRYSSSQQFEGFNSLLLKQLLESSTFQHRKIPIFSIINIDNNDKILKAEVENSTFHIFNKTFIYPGNTTSFPKISETEIVLSIASGSSEPNGVSNLFNPQNFLGSLYAQWVINNSTSLLKNFYISQFQTDCGASVYNFDFYYKCMSPLKSQLGVAFLSPSFGSGAVGYISIFRKLGLKIPHCGAGVRTAILSNKTAYPEYMRVITSIDYFAVIIAKSLAYFGWKNVAVIYNSKASAIAEYNTFAQECEGLGISILNDKDKRMLPAGYLRTNFTQYKHIFQNIYETKVRVCVLFVDNPSAWHVIEGLYDVGFREGDLIPIFDSKTGGVQSISNDLEEYIKKRKELMLGSLSVFSNEYIGDYGKQIKAQITQAFYPQDPSYKCFSFDAFMLAAHGLDYTINRGDDIENPLVLNKNLRKQRFVGCSGTISIESDSNNRNSAPINLFNFYYNETSKSYIETSVIVYSPESAIPFNVMQQVAWPKQSKTVPTDIRDKNWDCPFEKRLVRNSQAGVGVLFAVCFSIFSISGIITWLIWKKWKIVDYPKLEKPKKLKFADMMVYLVIAIEFFQYIYLGPPVSSMNSAVAYMSEATSVDLTSFITFKGTIFWITMIFTLCVVLLSIFLNIFTVTRFKNLLKWRICISIRVFAEALMPLFGNALFIPIISFLLNIFSCTHATGDSISDTYLDKDCYQYCWKGKHLAFALLSIVATFIYVPLTVYYRPVYQEVQESLHIKTMPKYLVIKSLTQIFFVVLKKTLGLYQPEVHGFVYLILFSIYIWIVIRLKAYNYDKICLLLLTAMLMVVWSVLFTSLSNILEANFIYWLCCQMTGWAAILLWGALKAKKLPSMIIIEKGMDISILFKFMLGKVKAEAIHAKKIKYVSKKEINDSCKINISHEKVDENKIEIIMEENASQIFWSSGNALRIDENEEAKNDETARMNSNRKLL</sequence>
<accession>A0AAU9K0J9</accession>
<dbReference type="Proteomes" id="UP001162131">
    <property type="component" value="Unassembled WGS sequence"/>
</dbReference>
<dbReference type="Pfam" id="PF01094">
    <property type="entry name" value="ANF_receptor"/>
    <property type="match status" value="1"/>
</dbReference>
<keyword evidence="3 5" id="KW-1133">Transmembrane helix</keyword>
<reference evidence="7" key="1">
    <citation type="submission" date="2021-09" db="EMBL/GenBank/DDBJ databases">
        <authorList>
            <consortium name="AG Swart"/>
            <person name="Singh M."/>
            <person name="Singh A."/>
            <person name="Seah K."/>
            <person name="Emmerich C."/>
        </authorList>
    </citation>
    <scope>NUCLEOTIDE SEQUENCE</scope>
    <source>
        <strain evidence="7">ATCC30299</strain>
    </source>
</reference>
<evidence type="ECO:0000313" key="8">
    <source>
        <dbReference type="Proteomes" id="UP001162131"/>
    </source>
</evidence>
<dbReference type="EMBL" id="CAJZBQ010000056">
    <property type="protein sequence ID" value="CAG9333080.1"/>
    <property type="molecule type" value="Genomic_DNA"/>
</dbReference>
<proteinExistence type="predicted"/>
<dbReference type="AlphaFoldDB" id="A0AAU9K0J9"/>
<feature type="transmembrane region" description="Helical" evidence="5">
    <location>
        <begin position="781"/>
        <end position="804"/>
    </location>
</feature>
<feature type="transmembrane region" description="Helical" evidence="5">
    <location>
        <begin position="1088"/>
        <end position="1108"/>
    </location>
</feature>
<evidence type="ECO:0000256" key="4">
    <source>
        <dbReference type="ARBA" id="ARBA00023136"/>
    </source>
</evidence>
<feature type="transmembrane region" description="Helical" evidence="5">
    <location>
        <begin position="875"/>
        <end position="898"/>
    </location>
</feature>